<keyword evidence="1" id="KW-0488">Methylation</keyword>
<feature type="domain" description="Methyl-accepting transducer" evidence="7">
    <location>
        <begin position="267"/>
        <end position="496"/>
    </location>
</feature>
<dbReference type="SMART" id="SM00283">
    <property type="entry name" value="MA"/>
    <property type="match status" value="1"/>
</dbReference>
<dbReference type="PROSITE" id="PS50885">
    <property type="entry name" value="HAMP"/>
    <property type="match status" value="1"/>
</dbReference>
<dbReference type="CDD" id="cd11386">
    <property type="entry name" value="MCP_signal"/>
    <property type="match status" value="1"/>
</dbReference>
<keyword evidence="6" id="KW-0812">Transmembrane</keyword>
<keyword evidence="3" id="KW-0807">Transducer</keyword>
<feature type="compositionally biased region" description="Low complexity" evidence="5">
    <location>
        <begin position="524"/>
        <end position="534"/>
    </location>
</feature>
<dbReference type="Gene3D" id="1.10.287.950">
    <property type="entry name" value="Methyl-accepting chemotaxis protein"/>
    <property type="match status" value="1"/>
</dbReference>
<evidence type="ECO:0000256" key="6">
    <source>
        <dbReference type="SAM" id="Phobius"/>
    </source>
</evidence>
<feature type="compositionally biased region" description="Polar residues" evidence="5">
    <location>
        <begin position="283"/>
        <end position="301"/>
    </location>
</feature>
<dbReference type="SMART" id="SM00304">
    <property type="entry name" value="HAMP"/>
    <property type="match status" value="1"/>
</dbReference>
<evidence type="ECO:0000259" key="8">
    <source>
        <dbReference type="PROSITE" id="PS50885"/>
    </source>
</evidence>
<evidence type="ECO:0000313" key="10">
    <source>
        <dbReference type="Proteomes" id="UP000295382"/>
    </source>
</evidence>
<dbReference type="InterPro" id="IPR004089">
    <property type="entry name" value="MCPsignal_dom"/>
</dbReference>
<evidence type="ECO:0000256" key="3">
    <source>
        <dbReference type="PROSITE-ProRule" id="PRU00284"/>
    </source>
</evidence>
<dbReference type="RefSeq" id="WP_132258129.1">
    <property type="nucleotide sequence ID" value="NZ_SLZQ01000003.1"/>
</dbReference>
<evidence type="ECO:0000313" key="9">
    <source>
        <dbReference type="EMBL" id="TCS38049.1"/>
    </source>
</evidence>
<evidence type="ECO:0000256" key="2">
    <source>
        <dbReference type="ARBA" id="ARBA00029447"/>
    </source>
</evidence>
<dbReference type="CDD" id="cd06225">
    <property type="entry name" value="HAMP"/>
    <property type="match status" value="1"/>
</dbReference>
<feature type="domain" description="HAMP" evidence="8">
    <location>
        <begin position="210"/>
        <end position="262"/>
    </location>
</feature>
<gene>
    <name evidence="9" type="ORF">EDC30_103341</name>
</gene>
<dbReference type="CDD" id="cd19411">
    <property type="entry name" value="MCP2201-like_sensor"/>
    <property type="match status" value="1"/>
</dbReference>
<feature type="coiled-coil region" evidence="4">
    <location>
        <begin position="467"/>
        <end position="505"/>
    </location>
</feature>
<dbReference type="PANTHER" id="PTHR43531">
    <property type="entry name" value="PROTEIN ICFG"/>
    <property type="match status" value="1"/>
</dbReference>
<dbReference type="OrthoDB" id="5441488at2"/>
<dbReference type="Pfam" id="PF00672">
    <property type="entry name" value="HAMP"/>
    <property type="match status" value="1"/>
</dbReference>
<dbReference type="InterPro" id="IPR051310">
    <property type="entry name" value="MCP_chemotaxis"/>
</dbReference>
<evidence type="ECO:0000256" key="5">
    <source>
        <dbReference type="SAM" id="MobiDB-lite"/>
    </source>
</evidence>
<dbReference type="GO" id="GO:0004888">
    <property type="term" value="F:transmembrane signaling receptor activity"/>
    <property type="evidence" value="ECO:0007669"/>
    <property type="project" value="TreeGrafter"/>
</dbReference>
<dbReference type="PANTHER" id="PTHR43531:SF14">
    <property type="entry name" value="METHYL-ACCEPTING CHEMOTAXIS PROTEIN I-RELATED"/>
    <property type="match status" value="1"/>
</dbReference>
<dbReference type="InterPro" id="IPR003660">
    <property type="entry name" value="HAMP_dom"/>
</dbReference>
<evidence type="ECO:0000259" key="7">
    <source>
        <dbReference type="PROSITE" id="PS50111"/>
    </source>
</evidence>
<keyword evidence="6" id="KW-1133">Transmembrane helix</keyword>
<keyword evidence="6" id="KW-0472">Membrane</keyword>
<keyword evidence="10" id="KW-1185">Reference proteome</keyword>
<dbReference type="GO" id="GO:0006935">
    <property type="term" value="P:chemotaxis"/>
    <property type="evidence" value="ECO:0007669"/>
    <property type="project" value="TreeGrafter"/>
</dbReference>
<feature type="region of interest" description="Disordered" evidence="5">
    <location>
        <begin position="282"/>
        <end position="301"/>
    </location>
</feature>
<feature type="region of interest" description="Disordered" evidence="5">
    <location>
        <begin position="524"/>
        <end position="548"/>
    </location>
</feature>
<dbReference type="GO" id="GO:0005886">
    <property type="term" value="C:plasma membrane"/>
    <property type="evidence" value="ECO:0007669"/>
    <property type="project" value="TreeGrafter"/>
</dbReference>
<comment type="similarity">
    <text evidence="2">Belongs to the methyl-accepting chemotaxis (MCP) protein family.</text>
</comment>
<dbReference type="Pfam" id="PF00015">
    <property type="entry name" value="MCPsignal"/>
    <property type="match status" value="1"/>
</dbReference>
<sequence>MKNWKIGSRLAAGFALVLALAILMTGIGLWRLHIVAEATAQMADVPLSKERWISDWYRFVYSGVRRTTAIVKSTDSSLGAFFAADAEASTKNSGELQKKIEPLLTTEQEKALWQEIMEQRKLYLSTRAAAVKAKADGNLEESQRILENEYLPASDKYLDIIQQLQSMQRESINATAARIQETYTASKTLLIALGMLALTFGIVVSMWLTRSITKPLARAVDIARAVASGNLTSDIAATSRDETGQLLQALKDMNVALVKMITDVRHGIETIATASTEIAAGNQDLSSRTEQQAGSLEETASSMEELTSTVRQNADNARQANSMAESASTVAGKGGAVIAQVVDTMGEINNSARKIVDIIGVIDGIAFQTNILALNAAVEAARAGEQGRGFAVVASEVRTLAQRSASAAKEIKALIDTSVEKVDTGSRLVNEAGMTMCDIVESVKRVTDIMAEITAASQEQTAGIEQVNQAIGQMDQVTQQNAALVEEAAAAAQQMQDQATSLAQAVSVFRLNESSAPALIAAPQARRAAPPAAQTKPRSNLVSQAAPRPALPRIPAVTVKDDWEEF</sequence>
<evidence type="ECO:0000256" key="1">
    <source>
        <dbReference type="ARBA" id="ARBA00022481"/>
    </source>
</evidence>
<dbReference type="FunFam" id="1.10.287.950:FF:000002">
    <property type="entry name" value="Methyl-accepting chemotaxis protein"/>
    <property type="match status" value="1"/>
</dbReference>
<dbReference type="InterPro" id="IPR024478">
    <property type="entry name" value="HlyB_4HB_MCP"/>
</dbReference>
<evidence type="ECO:0000256" key="4">
    <source>
        <dbReference type="SAM" id="Coils"/>
    </source>
</evidence>
<comment type="caution">
    <text evidence="9">The sequence shown here is derived from an EMBL/GenBank/DDBJ whole genome shotgun (WGS) entry which is preliminary data.</text>
</comment>
<dbReference type="Pfam" id="PF12729">
    <property type="entry name" value="4HB_MCP_1"/>
    <property type="match status" value="1"/>
</dbReference>
<organism evidence="9 10">
    <name type="scientific">Paucimonas lemoignei</name>
    <name type="common">Pseudomonas lemoignei</name>
    <dbReference type="NCBI Taxonomy" id="29443"/>
    <lineage>
        <taxon>Bacteria</taxon>
        <taxon>Pseudomonadati</taxon>
        <taxon>Pseudomonadota</taxon>
        <taxon>Betaproteobacteria</taxon>
        <taxon>Burkholderiales</taxon>
        <taxon>Burkholderiaceae</taxon>
        <taxon>Paucimonas</taxon>
    </lineage>
</organism>
<name>A0A4R3I2D5_PAULE</name>
<dbReference type="EMBL" id="SLZQ01000003">
    <property type="protein sequence ID" value="TCS38049.1"/>
    <property type="molecule type" value="Genomic_DNA"/>
</dbReference>
<feature type="transmembrane region" description="Helical" evidence="6">
    <location>
        <begin position="189"/>
        <end position="208"/>
    </location>
</feature>
<accession>A0A4R3I2D5</accession>
<reference evidence="9 10" key="1">
    <citation type="submission" date="2019-03" db="EMBL/GenBank/DDBJ databases">
        <title>Genomic Encyclopedia of Type Strains, Phase IV (KMG-IV): sequencing the most valuable type-strain genomes for metagenomic binning, comparative biology and taxonomic classification.</title>
        <authorList>
            <person name="Goeker M."/>
        </authorList>
    </citation>
    <scope>NUCLEOTIDE SEQUENCE [LARGE SCALE GENOMIC DNA]</scope>
    <source>
        <strain evidence="9 10">DSM 7445</strain>
    </source>
</reference>
<dbReference type="PROSITE" id="PS50111">
    <property type="entry name" value="CHEMOTAXIS_TRANSDUC_2"/>
    <property type="match status" value="1"/>
</dbReference>
<dbReference type="GO" id="GO:0007165">
    <property type="term" value="P:signal transduction"/>
    <property type="evidence" value="ECO:0007669"/>
    <property type="project" value="UniProtKB-KW"/>
</dbReference>
<proteinExistence type="inferred from homology"/>
<dbReference type="InterPro" id="IPR047347">
    <property type="entry name" value="YvaQ-like_sensor"/>
</dbReference>
<protein>
    <submittedName>
        <fullName evidence="9">Methyl-accepting chemotaxis protein</fullName>
    </submittedName>
</protein>
<dbReference type="AlphaFoldDB" id="A0A4R3I2D5"/>
<keyword evidence="4" id="KW-0175">Coiled coil</keyword>
<dbReference type="SUPFAM" id="SSF58104">
    <property type="entry name" value="Methyl-accepting chemotaxis protein (MCP) signaling domain"/>
    <property type="match status" value="1"/>
</dbReference>
<dbReference type="Proteomes" id="UP000295382">
    <property type="component" value="Unassembled WGS sequence"/>
</dbReference>